<dbReference type="PANTHER" id="PTHR41532">
    <property type="entry name" value="FIXS PROTEIN"/>
    <property type="match status" value="1"/>
</dbReference>
<dbReference type="EMBL" id="JBHSLU010000004">
    <property type="protein sequence ID" value="MFC5504071.1"/>
    <property type="molecule type" value="Genomic_DNA"/>
</dbReference>
<gene>
    <name evidence="1" type="primary">ccoS</name>
    <name evidence="1" type="ORF">ACFPN9_02225</name>
</gene>
<accession>A0ABW0NVU5</accession>
<dbReference type="Pfam" id="PF03597">
    <property type="entry name" value="FixS"/>
    <property type="match status" value="1"/>
</dbReference>
<keyword evidence="2" id="KW-1185">Reference proteome</keyword>
<evidence type="ECO:0000313" key="1">
    <source>
        <dbReference type="EMBL" id="MFC5504071.1"/>
    </source>
</evidence>
<proteinExistence type="predicted"/>
<dbReference type="Proteomes" id="UP001596060">
    <property type="component" value="Unassembled WGS sequence"/>
</dbReference>
<dbReference type="NCBIfam" id="TIGR00847">
    <property type="entry name" value="ccoS"/>
    <property type="match status" value="1"/>
</dbReference>
<name>A0ABW0NVU5_9HYPH</name>
<evidence type="ECO:0000313" key="2">
    <source>
        <dbReference type="Proteomes" id="UP001596060"/>
    </source>
</evidence>
<dbReference type="PANTHER" id="PTHR41532:SF1">
    <property type="entry name" value="FIXS PROTEIN"/>
    <property type="match status" value="1"/>
</dbReference>
<reference evidence="2" key="1">
    <citation type="journal article" date="2019" name="Int. J. Syst. Evol. Microbiol.">
        <title>The Global Catalogue of Microorganisms (GCM) 10K type strain sequencing project: providing services to taxonomists for standard genome sequencing and annotation.</title>
        <authorList>
            <consortium name="The Broad Institute Genomics Platform"/>
            <consortium name="The Broad Institute Genome Sequencing Center for Infectious Disease"/>
            <person name="Wu L."/>
            <person name="Ma J."/>
        </authorList>
    </citation>
    <scope>NUCLEOTIDE SEQUENCE [LARGE SCALE GENOMIC DNA]</scope>
    <source>
        <strain evidence="2">CCUG 43117</strain>
    </source>
</reference>
<sequence length="71" mass="7784">MNILVILFPLALGLGLAGLGAFFWCMRNGQYADLEGSGWRVLQDDDLGLDPVEDLLDEDATTPPRGKRQHA</sequence>
<organism evidence="1 2">
    <name type="scientific">Bosea massiliensis</name>
    <dbReference type="NCBI Taxonomy" id="151419"/>
    <lineage>
        <taxon>Bacteria</taxon>
        <taxon>Pseudomonadati</taxon>
        <taxon>Pseudomonadota</taxon>
        <taxon>Alphaproteobacteria</taxon>
        <taxon>Hyphomicrobiales</taxon>
        <taxon>Boseaceae</taxon>
        <taxon>Bosea</taxon>
    </lineage>
</organism>
<dbReference type="RefSeq" id="WP_066725577.1">
    <property type="nucleotide sequence ID" value="NZ_JBHSLU010000004.1"/>
</dbReference>
<comment type="caution">
    <text evidence="1">The sequence shown here is derived from an EMBL/GenBank/DDBJ whole genome shotgun (WGS) entry which is preliminary data.</text>
</comment>
<dbReference type="InterPro" id="IPR004714">
    <property type="entry name" value="Cyt_oxidase_maturation_cbb3"/>
</dbReference>
<protein>
    <submittedName>
        <fullName evidence="1">Cbb3-type cytochrome oxidase assembly protein CcoS</fullName>
    </submittedName>
</protein>